<dbReference type="EMBL" id="SLXF01000008">
    <property type="protein sequence ID" value="TCP05935.1"/>
    <property type="molecule type" value="Genomic_DNA"/>
</dbReference>
<evidence type="ECO:0000313" key="2">
    <source>
        <dbReference type="EMBL" id="TCP05935.1"/>
    </source>
</evidence>
<gene>
    <name evidence="1" type="ORF">C1702_08870</name>
    <name evidence="2" type="ORF">EV676_108168</name>
</gene>
<evidence type="ECO:0000313" key="3">
    <source>
        <dbReference type="Proteomes" id="UP000239406"/>
    </source>
</evidence>
<dbReference type="OrthoDB" id="8907991at2"/>
<dbReference type="EMBL" id="PSNY01000008">
    <property type="protein sequence ID" value="PPE69965.1"/>
    <property type="molecule type" value="Genomic_DNA"/>
</dbReference>
<name>A0A2S5T4P1_9BURK</name>
<comment type="caution">
    <text evidence="1">The sequence shown here is derived from an EMBL/GenBank/DDBJ whole genome shotgun (WGS) entry which is preliminary data.</text>
</comment>
<evidence type="ECO:0000313" key="4">
    <source>
        <dbReference type="Proteomes" id="UP000294772"/>
    </source>
</evidence>
<keyword evidence="3" id="KW-1185">Reference proteome</keyword>
<accession>A0A2S5T4P1</accession>
<dbReference type="AlphaFoldDB" id="A0A2S5T4P1"/>
<reference evidence="1 3" key="1">
    <citation type="submission" date="2018-02" db="EMBL/GenBank/DDBJ databases">
        <title>Reclassifiation of [Polyangium] brachysporum DSM 7029 as Guopingzhaonella breviflexa gen. nov., sp. nov., a member of the family Comamonadaceae.</title>
        <authorList>
            <person name="Tang B."/>
        </authorList>
    </citation>
    <scope>NUCLEOTIDE SEQUENCE [LARGE SCALE GENOMIC DNA]</scope>
    <source>
        <strain evidence="1 3">DSM 15344</strain>
    </source>
</reference>
<dbReference type="RefSeq" id="WP_104357330.1">
    <property type="nucleotide sequence ID" value="NZ_CP064338.1"/>
</dbReference>
<proteinExistence type="predicted"/>
<sequence>MEKKLHLLESFTAKGSDGAIYKVCGYEHLVRDESLVGEDLWEPTGQAEYRLDTGQRVEVTHDGVMRIATTGVELHRQH</sequence>
<dbReference type="Proteomes" id="UP000239406">
    <property type="component" value="Unassembled WGS sequence"/>
</dbReference>
<reference evidence="2 4" key="2">
    <citation type="submission" date="2019-03" db="EMBL/GenBank/DDBJ databases">
        <title>Genomic Encyclopedia of Type Strains, Phase IV (KMG-IV): sequencing the most valuable type-strain genomes for metagenomic binning, comparative biology and taxonomic classification.</title>
        <authorList>
            <person name="Goeker M."/>
        </authorList>
    </citation>
    <scope>NUCLEOTIDE SEQUENCE [LARGE SCALE GENOMIC DNA]</scope>
    <source>
        <strain evidence="2 4">DSM 15264</strain>
    </source>
</reference>
<evidence type="ECO:0000313" key="1">
    <source>
        <dbReference type="EMBL" id="PPE69965.1"/>
    </source>
</evidence>
<protein>
    <submittedName>
        <fullName evidence="1">Uncharacterized protein</fullName>
    </submittedName>
</protein>
<dbReference type="Proteomes" id="UP000294772">
    <property type="component" value="Unassembled WGS sequence"/>
</dbReference>
<organism evidence="1 3">
    <name type="scientific">Caldimonas thermodepolymerans</name>
    <dbReference type="NCBI Taxonomy" id="215580"/>
    <lineage>
        <taxon>Bacteria</taxon>
        <taxon>Pseudomonadati</taxon>
        <taxon>Pseudomonadota</taxon>
        <taxon>Betaproteobacteria</taxon>
        <taxon>Burkholderiales</taxon>
        <taxon>Sphaerotilaceae</taxon>
        <taxon>Caldimonas</taxon>
    </lineage>
</organism>